<evidence type="ECO:0000256" key="6">
    <source>
        <dbReference type="ARBA" id="ARBA00023187"/>
    </source>
</evidence>
<sequence length="346" mass="40519">MDFLKAEIARKKKQLEASKVVAPDSEKKFFKRGDLMKQQEEAYWKRHQKDDSSDSKEIKDDKKRRESIETMDPNLVTLSRQEVIKRLRERQEPIKLFGETDAEAFFRLRRYEMLAPEVNKGLRNDFKEAMDKVDQQYLEEMVKLQGEDVPNRAYDIKFEDDGSTIDDIIEMSSGMGQGDDELDSNVIMRYVKFLLKMWAQELNRREEHVKRSNKGKLESATYSQTKGYLQPLLRKLKKQSLAPDLLDSLVTIVRYMLNRDYVKASDTYLQMAIGNAPWPIGVTMVGIHARTGREKIFSKNVAHVLNDETQRKFIQALKRLMTQCQRHFPTVPSRSVEYVKSDIIEH</sequence>
<dbReference type="GO" id="GO:0005682">
    <property type="term" value="C:U5 snRNP"/>
    <property type="evidence" value="ECO:0007669"/>
    <property type="project" value="TreeGrafter"/>
</dbReference>
<feature type="compositionally biased region" description="Basic and acidic residues" evidence="9">
    <location>
        <begin position="41"/>
        <end position="68"/>
    </location>
</feature>
<dbReference type="OMA" id="SFAQVRW"/>
<dbReference type="Pfam" id="PF02840">
    <property type="entry name" value="Prp18"/>
    <property type="match status" value="1"/>
</dbReference>
<evidence type="ECO:0000256" key="1">
    <source>
        <dbReference type="ARBA" id="ARBA00004324"/>
    </source>
</evidence>
<dbReference type="AlphaFoldDB" id="A0A914ACK4"/>
<evidence type="ECO:0000256" key="3">
    <source>
        <dbReference type="ARBA" id="ARBA00018242"/>
    </source>
</evidence>
<evidence type="ECO:0000256" key="9">
    <source>
        <dbReference type="SAM" id="MobiDB-lite"/>
    </source>
</evidence>
<keyword evidence="5" id="KW-0747">Spliceosome</keyword>
<dbReference type="SMART" id="SM00500">
    <property type="entry name" value="SFM"/>
    <property type="match status" value="1"/>
</dbReference>
<reference evidence="11" key="1">
    <citation type="submission" date="2022-11" db="UniProtKB">
        <authorList>
            <consortium name="EnsemblMetazoa"/>
        </authorList>
    </citation>
    <scope>IDENTIFICATION</scope>
</reference>
<evidence type="ECO:0000313" key="11">
    <source>
        <dbReference type="EnsemblMetazoa" id="XP_038061463.1"/>
    </source>
</evidence>
<dbReference type="EnsemblMetazoa" id="XM_038205535.1">
    <property type="protein sequence ID" value="XP_038061463.1"/>
    <property type="gene ID" value="LOC119732138"/>
</dbReference>
<comment type="subcellular location">
    <subcellularLocation>
        <location evidence="1">Nucleus speckle</location>
    </subcellularLocation>
</comment>
<dbReference type="InterPro" id="IPR036285">
    <property type="entry name" value="PRP4-like_sf"/>
</dbReference>
<keyword evidence="4" id="KW-0507">mRNA processing</keyword>
<dbReference type="Gene3D" id="4.10.280.110">
    <property type="entry name" value="Pre-mRNA processing factor 4 domain"/>
    <property type="match status" value="1"/>
</dbReference>
<dbReference type="InterPro" id="IPR039979">
    <property type="entry name" value="PRPF18"/>
</dbReference>
<dbReference type="GO" id="GO:0000350">
    <property type="term" value="P:generation of catalytic spliceosome for second transesterification step"/>
    <property type="evidence" value="ECO:0007669"/>
    <property type="project" value="TreeGrafter"/>
</dbReference>
<proteinExistence type="inferred from homology"/>
<evidence type="ECO:0000256" key="5">
    <source>
        <dbReference type="ARBA" id="ARBA00022728"/>
    </source>
</evidence>
<keyword evidence="7" id="KW-0539">Nucleus</keyword>
<dbReference type="OrthoDB" id="10261918at2759"/>
<evidence type="ECO:0000256" key="4">
    <source>
        <dbReference type="ARBA" id="ARBA00022664"/>
    </source>
</evidence>
<dbReference type="InterPro" id="IPR004098">
    <property type="entry name" value="Prp18"/>
</dbReference>
<evidence type="ECO:0000259" key="10">
    <source>
        <dbReference type="SMART" id="SM00500"/>
    </source>
</evidence>
<dbReference type="PANTHER" id="PTHR13007:SF19">
    <property type="entry name" value="PRE-MRNA-SPLICING FACTOR 18"/>
    <property type="match status" value="1"/>
</dbReference>
<dbReference type="GeneID" id="119732138"/>
<feature type="domain" description="Pre-mRNA processing factor 4 (PRP4)-like" evidence="10">
    <location>
        <begin position="78"/>
        <end position="128"/>
    </location>
</feature>
<evidence type="ECO:0000256" key="2">
    <source>
        <dbReference type="ARBA" id="ARBA00008137"/>
    </source>
</evidence>
<evidence type="ECO:0000256" key="8">
    <source>
        <dbReference type="ARBA" id="ARBA00031388"/>
    </source>
</evidence>
<dbReference type="FunFam" id="4.10.280.110:FF:000001">
    <property type="entry name" value="pre-mRNA-splicing factor 18 isoform X2"/>
    <property type="match status" value="1"/>
</dbReference>
<dbReference type="InterPro" id="IPR014906">
    <property type="entry name" value="PRP4-like"/>
</dbReference>
<protein>
    <recommendedName>
        <fullName evidence="3">Pre-mRNA-splicing factor 18</fullName>
    </recommendedName>
    <alternativeName>
        <fullName evidence="8">PRP18 homolog</fullName>
    </alternativeName>
</protein>
<dbReference type="GO" id="GO:0046540">
    <property type="term" value="C:U4/U6 x U5 tri-snRNP complex"/>
    <property type="evidence" value="ECO:0007669"/>
    <property type="project" value="TreeGrafter"/>
</dbReference>
<evidence type="ECO:0000256" key="7">
    <source>
        <dbReference type="ARBA" id="ARBA00023242"/>
    </source>
</evidence>
<dbReference type="CTD" id="8559"/>
<comment type="similarity">
    <text evidence="2">Belongs to the PRP18 family.</text>
</comment>
<keyword evidence="12" id="KW-1185">Reference proteome</keyword>
<accession>A0A914ACK4</accession>
<feature type="region of interest" description="Disordered" evidence="9">
    <location>
        <begin position="41"/>
        <end position="70"/>
    </location>
</feature>
<evidence type="ECO:0000313" key="12">
    <source>
        <dbReference type="Proteomes" id="UP000887568"/>
    </source>
</evidence>
<organism evidence="11 12">
    <name type="scientific">Patiria miniata</name>
    <name type="common">Bat star</name>
    <name type="synonym">Asterina miniata</name>
    <dbReference type="NCBI Taxonomy" id="46514"/>
    <lineage>
        <taxon>Eukaryota</taxon>
        <taxon>Metazoa</taxon>
        <taxon>Echinodermata</taxon>
        <taxon>Eleutherozoa</taxon>
        <taxon>Asterozoa</taxon>
        <taxon>Asteroidea</taxon>
        <taxon>Valvatacea</taxon>
        <taxon>Valvatida</taxon>
        <taxon>Asterinidae</taxon>
        <taxon>Patiria</taxon>
    </lineage>
</organism>
<dbReference type="SUPFAM" id="SSF158230">
    <property type="entry name" value="PRP4-like"/>
    <property type="match status" value="1"/>
</dbReference>
<dbReference type="GO" id="GO:0016607">
    <property type="term" value="C:nuclear speck"/>
    <property type="evidence" value="ECO:0007669"/>
    <property type="project" value="UniProtKB-SubCell"/>
</dbReference>
<dbReference type="Pfam" id="PF08799">
    <property type="entry name" value="PRP4"/>
    <property type="match status" value="1"/>
</dbReference>
<name>A0A914ACK4_PATMI</name>
<keyword evidence="6" id="KW-0508">mRNA splicing</keyword>
<dbReference type="PANTHER" id="PTHR13007">
    <property type="entry name" value="PRE-MRNA SPLICING FACTOR-RELATED"/>
    <property type="match status" value="1"/>
</dbReference>
<dbReference type="Gene3D" id="1.20.940.10">
    <property type="entry name" value="Functional domain of the splicing factor Prp18"/>
    <property type="match status" value="1"/>
</dbReference>
<dbReference type="FunFam" id="1.20.940.10:FF:000002">
    <property type="entry name" value="Pre-mRNA processing factor 18"/>
    <property type="match status" value="1"/>
</dbReference>
<dbReference type="GO" id="GO:0071021">
    <property type="term" value="C:U2-type post-spliceosomal complex"/>
    <property type="evidence" value="ECO:0007669"/>
    <property type="project" value="TreeGrafter"/>
</dbReference>
<dbReference type="Proteomes" id="UP000887568">
    <property type="component" value="Unplaced"/>
</dbReference>
<dbReference type="RefSeq" id="XP_038061463.1">
    <property type="nucleotide sequence ID" value="XM_038205535.1"/>
</dbReference>
<dbReference type="SUPFAM" id="SSF47938">
    <property type="entry name" value="Functional domain of the splicing factor Prp18"/>
    <property type="match status" value="1"/>
</dbReference>